<reference evidence="3 4" key="1">
    <citation type="submission" date="2017-08" db="EMBL/GenBank/DDBJ databases">
        <title>Halomonas alkalisoli sp. nov., isolated from saline alkaline soil.</title>
        <authorList>
            <person name="Wang D."/>
            <person name="Zhang G."/>
        </authorList>
    </citation>
    <scope>NUCLEOTIDE SEQUENCE [LARGE SCALE GENOMIC DNA]</scope>
    <source>
        <strain evidence="3 4">WRN001</strain>
    </source>
</reference>
<evidence type="ECO:0000313" key="4">
    <source>
        <dbReference type="Proteomes" id="UP000217771"/>
    </source>
</evidence>
<dbReference type="RefSeq" id="WP_095621533.1">
    <property type="nucleotide sequence ID" value="NZ_NSKB01000005.1"/>
</dbReference>
<organism evidence="3 4">
    <name type="scientific">Halomonas salipaludis</name>
    <dbReference type="NCBI Taxonomy" id="2032625"/>
    <lineage>
        <taxon>Bacteria</taxon>
        <taxon>Pseudomonadati</taxon>
        <taxon>Pseudomonadota</taxon>
        <taxon>Gammaproteobacteria</taxon>
        <taxon>Oceanospirillales</taxon>
        <taxon>Halomonadaceae</taxon>
        <taxon>Halomonas</taxon>
    </lineage>
</organism>
<dbReference type="Proteomes" id="UP000217771">
    <property type="component" value="Unassembled WGS sequence"/>
</dbReference>
<keyword evidence="4" id="KW-1185">Reference proteome</keyword>
<gene>
    <name evidence="3" type="ORF">CK498_14250</name>
</gene>
<dbReference type="InterPro" id="IPR050266">
    <property type="entry name" value="AB_hydrolase_sf"/>
</dbReference>
<dbReference type="InterPro" id="IPR000073">
    <property type="entry name" value="AB_hydrolase_1"/>
</dbReference>
<evidence type="ECO:0000259" key="2">
    <source>
        <dbReference type="Pfam" id="PF00561"/>
    </source>
</evidence>
<dbReference type="PANTHER" id="PTHR43798:SF31">
    <property type="entry name" value="AB HYDROLASE SUPERFAMILY PROTEIN YCLE"/>
    <property type="match status" value="1"/>
</dbReference>
<keyword evidence="1 3" id="KW-0378">Hydrolase</keyword>
<protein>
    <submittedName>
        <fullName evidence="3">Alpha/beta hydrolase</fullName>
    </submittedName>
</protein>
<dbReference type="AlphaFoldDB" id="A0A2A2EUB3"/>
<comment type="caution">
    <text evidence="3">The sequence shown here is derived from an EMBL/GenBank/DDBJ whole genome shotgun (WGS) entry which is preliminary data.</text>
</comment>
<sequence>MQVVTHDSITLYVEEVGVGTPILFIHEFGGNHASWEPQMRGFSRRHRCISYAARGYPPSDVPSDLEAYSQAIAAQDALAVLDGLGIDKAHVVGLSMGGFTALHLGLLAPERVLSLTVAGAGYGCEKEHEQYFREVSLAVADNFERLGAEAFAPVYAEGASRVQFQNKDPRGWREFAERLGTHSDLGAALTMRGVQARRPSFVDMSEQLAEMYCPTLVMVGDEDDHCLQPGIFLKKTLPACGLAILPKTGHTLNLEEPALFNALLGEFLVQVEAGRWECRDPRALPGQIMRTGEEGAA</sequence>
<dbReference type="GO" id="GO:0016020">
    <property type="term" value="C:membrane"/>
    <property type="evidence" value="ECO:0007669"/>
    <property type="project" value="TreeGrafter"/>
</dbReference>
<dbReference type="PANTHER" id="PTHR43798">
    <property type="entry name" value="MONOACYLGLYCEROL LIPASE"/>
    <property type="match status" value="1"/>
</dbReference>
<evidence type="ECO:0000256" key="1">
    <source>
        <dbReference type="ARBA" id="ARBA00022801"/>
    </source>
</evidence>
<dbReference type="Gene3D" id="3.40.50.1820">
    <property type="entry name" value="alpha/beta hydrolase"/>
    <property type="match status" value="1"/>
</dbReference>
<proteinExistence type="predicted"/>
<dbReference type="OrthoDB" id="7055710at2"/>
<dbReference type="SUPFAM" id="SSF53474">
    <property type="entry name" value="alpha/beta-Hydrolases"/>
    <property type="match status" value="1"/>
</dbReference>
<feature type="domain" description="AB hydrolase-1" evidence="2">
    <location>
        <begin position="21"/>
        <end position="227"/>
    </location>
</feature>
<accession>A0A2A2EUB3</accession>
<dbReference type="Pfam" id="PF00561">
    <property type="entry name" value="Abhydrolase_1"/>
    <property type="match status" value="1"/>
</dbReference>
<evidence type="ECO:0000313" key="3">
    <source>
        <dbReference type="EMBL" id="PAU76064.1"/>
    </source>
</evidence>
<name>A0A2A2EUB3_9GAMM</name>
<dbReference type="GO" id="GO:0016787">
    <property type="term" value="F:hydrolase activity"/>
    <property type="evidence" value="ECO:0007669"/>
    <property type="project" value="UniProtKB-KW"/>
</dbReference>
<dbReference type="EMBL" id="NSKB01000005">
    <property type="protein sequence ID" value="PAU76064.1"/>
    <property type="molecule type" value="Genomic_DNA"/>
</dbReference>
<dbReference type="InterPro" id="IPR029058">
    <property type="entry name" value="AB_hydrolase_fold"/>
</dbReference>